<dbReference type="CDD" id="cd00093">
    <property type="entry name" value="HTH_XRE"/>
    <property type="match status" value="1"/>
</dbReference>
<dbReference type="Gene3D" id="1.10.260.40">
    <property type="entry name" value="lambda repressor-like DNA-binding domains"/>
    <property type="match status" value="1"/>
</dbReference>
<protein>
    <submittedName>
        <fullName evidence="2">Helix-turn-helix protein</fullName>
    </submittedName>
</protein>
<keyword evidence="3" id="KW-1185">Reference proteome</keyword>
<reference evidence="2 3" key="1">
    <citation type="submission" date="2019-02" db="EMBL/GenBank/DDBJ databases">
        <title>Deep-cultivation of Planctomycetes and their phenomic and genomic characterization uncovers novel biology.</title>
        <authorList>
            <person name="Wiegand S."/>
            <person name="Jogler M."/>
            <person name="Boedeker C."/>
            <person name="Pinto D."/>
            <person name="Vollmers J."/>
            <person name="Rivas-Marin E."/>
            <person name="Kohn T."/>
            <person name="Peeters S.H."/>
            <person name="Heuer A."/>
            <person name="Rast P."/>
            <person name="Oberbeckmann S."/>
            <person name="Bunk B."/>
            <person name="Jeske O."/>
            <person name="Meyerdierks A."/>
            <person name="Storesund J.E."/>
            <person name="Kallscheuer N."/>
            <person name="Luecker S."/>
            <person name="Lage O.M."/>
            <person name="Pohl T."/>
            <person name="Merkel B.J."/>
            <person name="Hornburger P."/>
            <person name="Mueller R.-W."/>
            <person name="Bruemmer F."/>
            <person name="Labrenz M."/>
            <person name="Spormann A.M."/>
            <person name="Op Den Camp H."/>
            <person name="Overmann J."/>
            <person name="Amann R."/>
            <person name="Jetten M.S.M."/>
            <person name="Mascher T."/>
            <person name="Medema M.H."/>
            <person name="Devos D.P."/>
            <person name="Kaster A.-K."/>
            <person name="Ovreas L."/>
            <person name="Rohde M."/>
            <person name="Galperin M.Y."/>
            <person name="Jogler C."/>
        </authorList>
    </citation>
    <scope>NUCLEOTIDE SEQUENCE [LARGE SCALE GENOMIC DNA]</scope>
    <source>
        <strain evidence="2 3">Pla144</strain>
    </source>
</reference>
<dbReference type="Proteomes" id="UP000318437">
    <property type="component" value="Unassembled WGS sequence"/>
</dbReference>
<dbReference type="InterPro" id="IPR010982">
    <property type="entry name" value="Lambda_DNA-bd_dom_sf"/>
</dbReference>
<dbReference type="OrthoDB" id="284931at2"/>
<organism evidence="2 3">
    <name type="scientific">Bythopirellula polymerisocia</name>
    <dbReference type="NCBI Taxonomy" id="2528003"/>
    <lineage>
        <taxon>Bacteria</taxon>
        <taxon>Pseudomonadati</taxon>
        <taxon>Planctomycetota</taxon>
        <taxon>Planctomycetia</taxon>
        <taxon>Pirellulales</taxon>
        <taxon>Lacipirellulaceae</taxon>
        <taxon>Bythopirellula</taxon>
    </lineage>
</organism>
<name>A0A5C6CVR6_9BACT</name>
<dbReference type="AlphaFoldDB" id="A0A5C6CVR6"/>
<dbReference type="SUPFAM" id="SSF47413">
    <property type="entry name" value="lambda repressor-like DNA-binding domains"/>
    <property type="match status" value="1"/>
</dbReference>
<evidence type="ECO:0000313" key="3">
    <source>
        <dbReference type="Proteomes" id="UP000318437"/>
    </source>
</evidence>
<evidence type="ECO:0000259" key="1">
    <source>
        <dbReference type="PROSITE" id="PS50943"/>
    </source>
</evidence>
<dbReference type="RefSeq" id="WP_146450784.1">
    <property type="nucleotide sequence ID" value="NZ_SJPS01000003.1"/>
</dbReference>
<sequence>MARKKKPLSEQLRAAILDADCSRYAIFKATGIDQSALSKFVHGERTLSLNAIDRIAEFLELELVKKGK</sequence>
<feature type="domain" description="HTH cro/C1-type" evidence="1">
    <location>
        <begin position="28"/>
        <end position="66"/>
    </location>
</feature>
<dbReference type="GO" id="GO:0003677">
    <property type="term" value="F:DNA binding"/>
    <property type="evidence" value="ECO:0007669"/>
    <property type="project" value="InterPro"/>
</dbReference>
<dbReference type="EMBL" id="SJPS01000003">
    <property type="protein sequence ID" value="TWU27597.1"/>
    <property type="molecule type" value="Genomic_DNA"/>
</dbReference>
<accession>A0A5C6CVR6</accession>
<comment type="caution">
    <text evidence="2">The sequence shown here is derived from an EMBL/GenBank/DDBJ whole genome shotgun (WGS) entry which is preliminary data.</text>
</comment>
<gene>
    <name evidence="2" type="ORF">Pla144_23740</name>
</gene>
<dbReference type="PROSITE" id="PS50943">
    <property type="entry name" value="HTH_CROC1"/>
    <property type="match status" value="1"/>
</dbReference>
<proteinExistence type="predicted"/>
<evidence type="ECO:0000313" key="2">
    <source>
        <dbReference type="EMBL" id="TWU27597.1"/>
    </source>
</evidence>
<dbReference type="Pfam" id="PF01381">
    <property type="entry name" value="HTH_3"/>
    <property type="match status" value="1"/>
</dbReference>
<dbReference type="InterPro" id="IPR001387">
    <property type="entry name" value="Cro/C1-type_HTH"/>
</dbReference>